<feature type="transmembrane region" description="Helical" evidence="2">
    <location>
        <begin position="12"/>
        <end position="32"/>
    </location>
</feature>
<gene>
    <name evidence="3" type="ORF">PROFUN_09494</name>
</gene>
<dbReference type="InParanoid" id="A0A2P6NH78"/>
<feature type="compositionally biased region" description="Basic and acidic residues" evidence="1">
    <location>
        <begin position="40"/>
        <end position="61"/>
    </location>
</feature>
<organism evidence="3 4">
    <name type="scientific">Planoprotostelium fungivorum</name>
    <dbReference type="NCBI Taxonomy" id="1890364"/>
    <lineage>
        <taxon>Eukaryota</taxon>
        <taxon>Amoebozoa</taxon>
        <taxon>Evosea</taxon>
        <taxon>Variosea</taxon>
        <taxon>Cavosteliida</taxon>
        <taxon>Cavosteliaceae</taxon>
        <taxon>Planoprotostelium</taxon>
    </lineage>
</organism>
<keyword evidence="4" id="KW-1185">Reference proteome</keyword>
<keyword evidence="2" id="KW-0472">Membrane</keyword>
<dbReference type="EMBL" id="MDYQ01000085">
    <property type="protein sequence ID" value="PRP83282.1"/>
    <property type="molecule type" value="Genomic_DNA"/>
</dbReference>
<proteinExistence type="predicted"/>
<keyword evidence="2" id="KW-0812">Transmembrane</keyword>
<dbReference type="Proteomes" id="UP000241769">
    <property type="component" value="Unassembled WGS sequence"/>
</dbReference>
<feature type="region of interest" description="Disordered" evidence="1">
    <location>
        <begin position="40"/>
        <end position="77"/>
    </location>
</feature>
<evidence type="ECO:0000313" key="4">
    <source>
        <dbReference type="Proteomes" id="UP000241769"/>
    </source>
</evidence>
<keyword evidence="2" id="KW-1133">Transmembrane helix</keyword>
<evidence type="ECO:0000256" key="2">
    <source>
        <dbReference type="SAM" id="Phobius"/>
    </source>
</evidence>
<evidence type="ECO:0000256" key="1">
    <source>
        <dbReference type="SAM" id="MobiDB-lite"/>
    </source>
</evidence>
<comment type="caution">
    <text evidence="3">The sequence shown here is derived from an EMBL/GenBank/DDBJ whole genome shotgun (WGS) entry which is preliminary data.</text>
</comment>
<sequence>MWTSSTCIHDPLSSVFLPVSLLTLCSLSPLTGRIGVTGLRMKEGTELTDEQRSEGTHERNESPPGTRATELEQQVRT</sequence>
<name>A0A2P6NH78_9EUKA</name>
<protein>
    <submittedName>
        <fullName evidence="3">Uncharacterized protein</fullName>
    </submittedName>
</protein>
<reference evidence="3 4" key="1">
    <citation type="journal article" date="2018" name="Genome Biol. Evol.">
        <title>Multiple Roots of Fruiting Body Formation in Amoebozoa.</title>
        <authorList>
            <person name="Hillmann F."/>
            <person name="Forbes G."/>
            <person name="Novohradska S."/>
            <person name="Ferling I."/>
            <person name="Riege K."/>
            <person name="Groth M."/>
            <person name="Westermann M."/>
            <person name="Marz M."/>
            <person name="Spaller T."/>
            <person name="Winckler T."/>
            <person name="Schaap P."/>
            <person name="Glockner G."/>
        </authorList>
    </citation>
    <scope>NUCLEOTIDE SEQUENCE [LARGE SCALE GENOMIC DNA]</scope>
    <source>
        <strain evidence="3 4">Jena</strain>
    </source>
</reference>
<evidence type="ECO:0000313" key="3">
    <source>
        <dbReference type="EMBL" id="PRP83282.1"/>
    </source>
</evidence>
<accession>A0A2P6NH78</accession>
<dbReference type="AlphaFoldDB" id="A0A2P6NH78"/>